<accession>A0ABY1Q4G3</accession>
<evidence type="ECO:0000256" key="8">
    <source>
        <dbReference type="ARBA" id="ARBA00049120"/>
    </source>
</evidence>
<sequence length="353" mass="39100">MFPLEYPSKVLRKHKKDNPVVLDPFCGRGTTLFAARNFGLSAWGIDSSPVAVAIAKAKLAACDFEAPISLASRLIVDTKPNDIPDTPFFRAAYHPRTLRDICALRESLLLLNQDTDASVILRAAILGCLHGPLPKNIVNAGYFSNQMPRTYASKPDYAVRFWKERGLKPLKIDVLRVLRRKIERLTGLPQKSPSSTAQVLHGDAQLPKSFEAITSAPSIIITSPPYYGMRTYVQDQWLRSWFLGGPSQVDYSAGPQLDHGSRNTFAKSLGAVWRNVGQSLSDTLHMYVRFGIIPSASVNAKDIFRNSLEESGINWRLVSVRAADSADAGKRQANQMKTDSAAAVEFDFHVERI</sequence>
<dbReference type="CDD" id="cd02440">
    <property type="entry name" value="AdoMet_MTases"/>
    <property type="match status" value="1"/>
</dbReference>
<evidence type="ECO:0000256" key="6">
    <source>
        <dbReference type="ARBA" id="ARBA00022747"/>
    </source>
</evidence>
<proteinExistence type="inferred from homology"/>
<dbReference type="Gene3D" id="3.40.50.150">
    <property type="entry name" value="Vaccinia Virus protein VP39"/>
    <property type="match status" value="1"/>
</dbReference>
<keyword evidence="11" id="KW-1185">Reference proteome</keyword>
<organism evidence="10 11">
    <name type="scientific">Noviherbaspirillum suwonense</name>
    <dbReference type="NCBI Taxonomy" id="1224511"/>
    <lineage>
        <taxon>Bacteria</taxon>
        <taxon>Pseudomonadati</taxon>
        <taxon>Pseudomonadota</taxon>
        <taxon>Betaproteobacteria</taxon>
        <taxon>Burkholderiales</taxon>
        <taxon>Oxalobacteraceae</taxon>
        <taxon>Noviherbaspirillum</taxon>
    </lineage>
</organism>
<evidence type="ECO:0000256" key="3">
    <source>
        <dbReference type="ARBA" id="ARBA00022603"/>
    </source>
</evidence>
<dbReference type="Pfam" id="PF01555">
    <property type="entry name" value="N6_N4_Mtase"/>
    <property type="match status" value="1"/>
</dbReference>
<evidence type="ECO:0000313" key="11">
    <source>
        <dbReference type="Proteomes" id="UP001158049"/>
    </source>
</evidence>
<gene>
    <name evidence="10" type="ORF">SAMN06295970_10662</name>
</gene>
<evidence type="ECO:0000259" key="9">
    <source>
        <dbReference type="Pfam" id="PF01555"/>
    </source>
</evidence>
<keyword evidence="6" id="KW-0680">Restriction system</keyword>
<keyword evidence="5" id="KW-0949">S-adenosyl-L-methionine</keyword>
<dbReference type="EC" id="2.1.1.113" evidence="2"/>
<keyword evidence="4" id="KW-0808">Transferase</keyword>
<reference evidence="10 11" key="1">
    <citation type="submission" date="2017-05" db="EMBL/GenBank/DDBJ databases">
        <authorList>
            <person name="Varghese N."/>
            <person name="Submissions S."/>
        </authorList>
    </citation>
    <scope>NUCLEOTIDE SEQUENCE [LARGE SCALE GENOMIC DNA]</scope>
    <source>
        <strain evidence="10 11">DSM 26001</strain>
    </source>
</reference>
<comment type="similarity">
    <text evidence="1">Belongs to the N(4)/N(6)-methyltransferase family. N(4) subfamily.</text>
</comment>
<feature type="domain" description="DNA methylase N-4/N-6" evidence="9">
    <location>
        <begin position="2"/>
        <end position="56"/>
    </location>
</feature>
<evidence type="ECO:0000256" key="4">
    <source>
        <dbReference type="ARBA" id="ARBA00022679"/>
    </source>
</evidence>
<evidence type="ECO:0000256" key="7">
    <source>
        <dbReference type="ARBA" id="ARBA00023125"/>
    </source>
</evidence>
<dbReference type="PROSITE" id="PS00093">
    <property type="entry name" value="N4_MTASE"/>
    <property type="match status" value="1"/>
</dbReference>
<dbReference type="GO" id="GO:0008168">
    <property type="term" value="F:methyltransferase activity"/>
    <property type="evidence" value="ECO:0007669"/>
    <property type="project" value="UniProtKB-KW"/>
</dbReference>
<keyword evidence="7" id="KW-0238">DNA-binding</keyword>
<evidence type="ECO:0000256" key="2">
    <source>
        <dbReference type="ARBA" id="ARBA00012185"/>
    </source>
</evidence>
<name>A0ABY1Q4G3_9BURK</name>
<dbReference type="GO" id="GO:0032259">
    <property type="term" value="P:methylation"/>
    <property type="evidence" value="ECO:0007669"/>
    <property type="project" value="UniProtKB-KW"/>
</dbReference>
<comment type="caution">
    <text evidence="10">The sequence shown here is derived from an EMBL/GenBank/DDBJ whole genome shotgun (WGS) entry which is preliminary data.</text>
</comment>
<dbReference type="InterPro" id="IPR017985">
    <property type="entry name" value="MeTrfase_CN4_CS"/>
</dbReference>
<protein>
    <recommendedName>
        <fullName evidence="2">site-specific DNA-methyltransferase (cytosine-N(4)-specific)</fullName>
        <ecNumber evidence="2">2.1.1.113</ecNumber>
    </recommendedName>
</protein>
<dbReference type="EMBL" id="FXUL01000006">
    <property type="protein sequence ID" value="SMP59360.1"/>
    <property type="molecule type" value="Genomic_DNA"/>
</dbReference>
<evidence type="ECO:0000256" key="5">
    <source>
        <dbReference type="ARBA" id="ARBA00022691"/>
    </source>
</evidence>
<dbReference type="InterPro" id="IPR002941">
    <property type="entry name" value="DNA_methylase_N4/N6"/>
</dbReference>
<evidence type="ECO:0000256" key="1">
    <source>
        <dbReference type="ARBA" id="ARBA00010203"/>
    </source>
</evidence>
<dbReference type="SUPFAM" id="SSF53335">
    <property type="entry name" value="S-adenosyl-L-methionine-dependent methyltransferases"/>
    <property type="match status" value="2"/>
</dbReference>
<dbReference type="InterPro" id="IPR029063">
    <property type="entry name" value="SAM-dependent_MTases_sf"/>
</dbReference>
<evidence type="ECO:0000313" key="10">
    <source>
        <dbReference type="EMBL" id="SMP59360.1"/>
    </source>
</evidence>
<keyword evidence="3 10" id="KW-0489">Methyltransferase</keyword>
<dbReference type="Proteomes" id="UP001158049">
    <property type="component" value="Unassembled WGS sequence"/>
</dbReference>
<comment type="catalytic activity">
    <reaction evidence="8">
        <text>a 2'-deoxycytidine in DNA + S-adenosyl-L-methionine = an N(4)-methyl-2'-deoxycytidine in DNA + S-adenosyl-L-homocysteine + H(+)</text>
        <dbReference type="Rhea" id="RHEA:16857"/>
        <dbReference type="Rhea" id="RHEA-COMP:11369"/>
        <dbReference type="Rhea" id="RHEA-COMP:13674"/>
        <dbReference type="ChEBI" id="CHEBI:15378"/>
        <dbReference type="ChEBI" id="CHEBI:57856"/>
        <dbReference type="ChEBI" id="CHEBI:59789"/>
        <dbReference type="ChEBI" id="CHEBI:85452"/>
        <dbReference type="ChEBI" id="CHEBI:137933"/>
        <dbReference type="EC" id="2.1.1.113"/>
    </reaction>
</comment>